<evidence type="ECO:0000259" key="2">
    <source>
        <dbReference type="PROSITE" id="PS50075"/>
    </source>
</evidence>
<dbReference type="Gene3D" id="1.10.1200.10">
    <property type="entry name" value="ACP-like"/>
    <property type="match status" value="1"/>
</dbReference>
<dbReference type="PANTHER" id="PTHR45527:SF1">
    <property type="entry name" value="FATTY ACID SYNTHASE"/>
    <property type="match status" value="1"/>
</dbReference>
<dbReference type="InterPro" id="IPR001242">
    <property type="entry name" value="Condensation_dom"/>
</dbReference>
<dbReference type="InterPro" id="IPR023213">
    <property type="entry name" value="CAT-like_dom_sf"/>
</dbReference>
<protein>
    <submittedName>
        <fullName evidence="3">Non-ribosomal peptide synthetase</fullName>
    </submittedName>
</protein>
<reference evidence="3 4" key="1">
    <citation type="submission" date="2018-08" db="EMBL/GenBank/DDBJ databases">
        <title>Genome Sequence of Clavibacter michiganensis Subspecies type strains, and the Atypical Peach-Colored Strains Isolated from Tomato.</title>
        <authorList>
            <person name="Osdaghi E."/>
            <person name="Portier P."/>
            <person name="Briand M."/>
            <person name="Jacques M.-A."/>
        </authorList>
    </citation>
    <scope>NUCLEOTIDE SEQUENCE [LARGE SCALE GENOMIC DNA]</scope>
    <source>
        <strain evidence="3 4">CFBP 7577</strain>
    </source>
</reference>
<dbReference type="GO" id="GO:0043041">
    <property type="term" value="P:amino acid activation for nonribosomal peptide biosynthetic process"/>
    <property type="evidence" value="ECO:0007669"/>
    <property type="project" value="TreeGrafter"/>
</dbReference>
<dbReference type="PANTHER" id="PTHR45527">
    <property type="entry name" value="NONRIBOSOMAL PEPTIDE SYNTHETASE"/>
    <property type="match status" value="1"/>
</dbReference>
<dbReference type="GO" id="GO:0044550">
    <property type="term" value="P:secondary metabolite biosynthetic process"/>
    <property type="evidence" value="ECO:0007669"/>
    <property type="project" value="TreeGrafter"/>
</dbReference>
<gene>
    <name evidence="3" type="ORF">DZF97_14830</name>
</gene>
<dbReference type="GO" id="GO:0005737">
    <property type="term" value="C:cytoplasm"/>
    <property type="evidence" value="ECO:0007669"/>
    <property type="project" value="TreeGrafter"/>
</dbReference>
<dbReference type="Proteomes" id="UP000265361">
    <property type="component" value="Unassembled WGS sequence"/>
</dbReference>
<dbReference type="GO" id="GO:0031177">
    <property type="term" value="F:phosphopantetheine binding"/>
    <property type="evidence" value="ECO:0007669"/>
    <property type="project" value="TreeGrafter"/>
</dbReference>
<evidence type="ECO:0000313" key="3">
    <source>
        <dbReference type="EMBL" id="RIJ01736.1"/>
    </source>
</evidence>
<dbReference type="SUPFAM" id="SSF47336">
    <property type="entry name" value="ACP-like"/>
    <property type="match status" value="1"/>
</dbReference>
<dbReference type="InterPro" id="IPR036736">
    <property type="entry name" value="ACP-like_sf"/>
</dbReference>
<dbReference type="Pfam" id="PF00668">
    <property type="entry name" value="Condensation"/>
    <property type="match status" value="1"/>
</dbReference>
<comment type="cofactor">
    <cofactor evidence="1">
        <name>pantetheine 4'-phosphate</name>
        <dbReference type="ChEBI" id="CHEBI:47942"/>
    </cofactor>
</comment>
<sequence>MTERIPSVPPAALLRDQVARALRLDPAEVGLDDDLVDLGLESTALIRLAGRWRRDGLAADFSRLAADPTIRAWTRVLGDAAADADPGTSTAAAPALDPASPSPLTPLQHAYWLGRQPGQPSGSVAAHFYVELDGAERDPERLRTALAALVARHASLRMRFRDDGTQQPLPADEEPPAARLRVHDLRALPADAVDARLAEMRDAGTHRRMAVERGEVLRVDLTLLPFGRCRLHVDLDMLAGDAISLRVILADLRDLVDEPGRPLREIHRDVVGREAVVHLERRAAQAAAVHGPDHD</sequence>
<dbReference type="SUPFAM" id="SSF52777">
    <property type="entry name" value="CoA-dependent acyltransferases"/>
    <property type="match status" value="1"/>
</dbReference>
<organism evidence="3 4">
    <name type="scientific">Clavibacter nebraskensis</name>
    <dbReference type="NCBI Taxonomy" id="31963"/>
    <lineage>
        <taxon>Bacteria</taxon>
        <taxon>Bacillati</taxon>
        <taxon>Actinomycetota</taxon>
        <taxon>Actinomycetes</taxon>
        <taxon>Micrococcales</taxon>
        <taxon>Microbacteriaceae</taxon>
        <taxon>Clavibacter</taxon>
    </lineage>
</organism>
<dbReference type="EMBL" id="QWED01000671">
    <property type="protein sequence ID" value="RIJ01736.1"/>
    <property type="molecule type" value="Genomic_DNA"/>
</dbReference>
<feature type="non-terminal residue" evidence="3">
    <location>
        <position position="295"/>
    </location>
</feature>
<proteinExistence type="predicted"/>
<dbReference type="Gene3D" id="3.30.559.10">
    <property type="entry name" value="Chloramphenicol acetyltransferase-like domain"/>
    <property type="match status" value="1"/>
</dbReference>
<dbReference type="Pfam" id="PF00550">
    <property type="entry name" value="PP-binding"/>
    <property type="match status" value="1"/>
</dbReference>
<comment type="caution">
    <text evidence="3">The sequence shown here is derived from an EMBL/GenBank/DDBJ whole genome shotgun (WGS) entry which is preliminary data.</text>
</comment>
<dbReference type="GO" id="GO:0008610">
    <property type="term" value="P:lipid biosynthetic process"/>
    <property type="evidence" value="ECO:0007669"/>
    <property type="project" value="UniProtKB-ARBA"/>
</dbReference>
<accession>A0A399P5L4</accession>
<evidence type="ECO:0000313" key="4">
    <source>
        <dbReference type="Proteomes" id="UP000265361"/>
    </source>
</evidence>
<feature type="domain" description="Carrier" evidence="2">
    <location>
        <begin position="8"/>
        <end position="81"/>
    </location>
</feature>
<dbReference type="FunFam" id="3.30.559.10:FF:000023">
    <property type="entry name" value="Non-ribosomal peptide synthetase"/>
    <property type="match status" value="1"/>
</dbReference>
<dbReference type="PROSITE" id="PS50075">
    <property type="entry name" value="CARRIER"/>
    <property type="match status" value="1"/>
</dbReference>
<evidence type="ECO:0000256" key="1">
    <source>
        <dbReference type="ARBA" id="ARBA00001957"/>
    </source>
</evidence>
<name>A0A399P5L4_9MICO</name>
<dbReference type="InterPro" id="IPR009081">
    <property type="entry name" value="PP-bd_ACP"/>
</dbReference>
<dbReference type="GO" id="GO:0003824">
    <property type="term" value="F:catalytic activity"/>
    <property type="evidence" value="ECO:0007669"/>
    <property type="project" value="InterPro"/>
</dbReference>
<dbReference type="AlphaFoldDB" id="A0A399P5L4"/>